<dbReference type="GO" id="GO:0030170">
    <property type="term" value="F:pyridoxal phosphate binding"/>
    <property type="evidence" value="ECO:0007669"/>
    <property type="project" value="InterPro"/>
</dbReference>
<evidence type="ECO:0000313" key="5">
    <source>
        <dbReference type="Proteomes" id="UP000317078"/>
    </source>
</evidence>
<evidence type="ECO:0000259" key="3">
    <source>
        <dbReference type="Pfam" id="PF00155"/>
    </source>
</evidence>
<dbReference type="PANTHER" id="PTHR13693">
    <property type="entry name" value="CLASS II AMINOTRANSFERASE/8-AMINO-7-OXONONANOATE SYNTHASE"/>
    <property type="match status" value="1"/>
</dbReference>
<proteinExistence type="predicted"/>
<comment type="cofactor">
    <cofactor evidence="1">
        <name>pyridoxal 5'-phosphate</name>
        <dbReference type="ChEBI" id="CHEBI:597326"/>
    </cofactor>
</comment>
<dbReference type="SUPFAM" id="SSF53383">
    <property type="entry name" value="PLP-dependent transferases"/>
    <property type="match status" value="1"/>
</dbReference>
<dbReference type="Proteomes" id="UP000317078">
    <property type="component" value="Unassembled WGS sequence"/>
</dbReference>
<dbReference type="OrthoDB" id="9807157at2"/>
<comment type="caution">
    <text evidence="4">The sequence shown here is derived from an EMBL/GenBank/DDBJ whole genome shotgun (WGS) entry which is preliminary data.</text>
</comment>
<dbReference type="CDD" id="cd06454">
    <property type="entry name" value="KBL_like"/>
    <property type="match status" value="1"/>
</dbReference>
<keyword evidence="2 4" id="KW-0808">Transferase</keyword>
<keyword evidence="4" id="KW-0032">Aminotransferase</keyword>
<dbReference type="InterPro" id="IPR015422">
    <property type="entry name" value="PyrdxlP-dep_Trfase_small"/>
</dbReference>
<protein>
    <submittedName>
        <fullName evidence="4">Aminotransferase class I/II-fold pyridoxal phosphate-dependent enzyme</fullName>
    </submittedName>
</protein>
<dbReference type="GO" id="GO:0008483">
    <property type="term" value="F:transaminase activity"/>
    <property type="evidence" value="ECO:0007669"/>
    <property type="project" value="UniProtKB-KW"/>
</dbReference>
<dbReference type="InterPro" id="IPR015421">
    <property type="entry name" value="PyrdxlP-dep_Trfase_major"/>
</dbReference>
<dbReference type="PANTHER" id="PTHR13693:SF3">
    <property type="entry name" value="LD36009P"/>
    <property type="match status" value="1"/>
</dbReference>
<reference evidence="4 5" key="1">
    <citation type="journal article" date="2019" name="Environ. Microbiol.">
        <title>Species interactions and distinct microbial communities in high Arctic permafrost affected cryosols are associated with the CH4 and CO2 gas fluxes.</title>
        <authorList>
            <person name="Altshuler I."/>
            <person name="Hamel J."/>
            <person name="Turney S."/>
            <person name="Magnuson E."/>
            <person name="Levesque R."/>
            <person name="Greer C."/>
            <person name="Whyte L.G."/>
        </authorList>
    </citation>
    <scope>NUCLEOTIDE SEQUENCE [LARGE SCALE GENOMIC DNA]</scope>
    <source>
        <strain evidence="4 5">S9.3B</strain>
    </source>
</reference>
<accession>A0A502G8B3</accession>
<evidence type="ECO:0000256" key="1">
    <source>
        <dbReference type="ARBA" id="ARBA00001933"/>
    </source>
</evidence>
<dbReference type="Pfam" id="PF00155">
    <property type="entry name" value="Aminotran_1_2"/>
    <property type="match status" value="1"/>
</dbReference>
<keyword evidence="5" id="KW-1185">Reference proteome</keyword>
<dbReference type="InterPro" id="IPR050087">
    <property type="entry name" value="AON_synthase_class-II"/>
</dbReference>
<dbReference type="AlphaFoldDB" id="A0A502G8B3"/>
<gene>
    <name evidence="4" type="ORF">EAH89_09320</name>
</gene>
<evidence type="ECO:0000313" key="4">
    <source>
        <dbReference type="EMBL" id="TPG58148.1"/>
    </source>
</evidence>
<feature type="domain" description="Aminotransferase class I/classII large" evidence="3">
    <location>
        <begin position="81"/>
        <end position="422"/>
    </location>
</feature>
<organism evidence="4 5">
    <name type="scientific">Muricoccus nepalensis</name>
    <dbReference type="NCBI Taxonomy" id="1854500"/>
    <lineage>
        <taxon>Bacteria</taxon>
        <taxon>Pseudomonadati</taxon>
        <taxon>Pseudomonadota</taxon>
        <taxon>Alphaproteobacteria</taxon>
        <taxon>Acetobacterales</taxon>
        <taxon>Roseomonadaceae</taxon>
        <taxon>Muricoccus</taxon>
    </lineage>
</organism>
<name>A0A502G8B3_9PROT</name>
<sequence>MTGGTGLTAAARFALLQRLSKRRARQEESGAEEDARSFGALPALRDFELMKTAMEALDLPNPFFRPHEGLAADTTRIGGADYLNFSSYNYLGLNGDPRVKAAAHAAIDRYGVSASASRVVSGERPPHAALEAALAAHYGTEAALCLVSGHATNVTVIGHLMGPRDVVLHDATIHNSCLEGARLSGAKRVAFAHNDPQAAERELAALRRGAARALIVIEGHYSMDGDVPDLARFVEVARRHDAWLMVDEAHSLGVLGPAGRGLFELQGVDPSGVDIWMGTLSKTLSSCGGYIAARRQLIDWLRHTAPGFVYSVGLAPVLAASALESLRVMAEEPWRVARLNANATRLRDALRARGLDAGASAGHAIVPLMTGSSIRAGRLSAALFERGVNAQPITFPAVPERAARLRFFVSSEHTEAQIDRTAAIVAEACAGTPPAEPPLESPG</sequence>
<dbReference type="Gene3D" id="3.40.640.10">
    <property type="entry name" value="Type I PLP-dependent aspartate aminotransferase-like (Major domain)"/>
    <property type="match status" value="1"/>
</dbReference>
<dbReference type="Gene3D" id="3.90.1150.10">
    <property type="entry name" value="Aspartate Aminotransferase, domain 1"/>
    <property type="match status" value="1"/>
</dbReference>
<dbReference type="RefSeq" id="WP_140882527.1">
    <property type="nucleotide sequence ID" value="NZ_RCZP01000006.1"/>
</dbReference>
<dbReference type="InterPro" id="IPR004839">
    <property type="entry name" value="Aminotransferase_I/II_large"/>
</dbReference>
<dbReference type="InterPro" id="IPR015424">
    <property type="entry name" value="PyrdxlP-dep_Trfase"/>
</dbReference>
<dbReference type="EMBL" id="RCZP01000006">
    <property type="protein sequence ID" value="TPG58148.1"/>
    <property type="molecule type" value="Genomic_DNA"/>
</dbReference>
<evidence type="ECO:0000256" key="2">
    <source>
        <dbReference type="ARBA" id="ARBA00022679"/>
    </source>
</evidence>